<reference evidence="2" key="1">
    <citation type="submission" date="2014-01" db="EMBL/GenBank/DDBJ databases">
        <authorList>
            <person name="Brown-Elliot B."/>
            <person name="Wallace R."/>
            <person name="Lenaerts A."/>
            <person name="Ordway D."/>
            <person name="DeGroote M.A."/>
            <person name="Parker T."/>
            <person name="Sizemore C."/>
            <person name="Tallon L.J."/>
            <person name="Sadzewicz L.K."/>
            <person name="Sengamalay N."/>
            <person name="Fraser C.M."/>
            <person name="Hine E."/>
            <person name="Shefchek K.A."/>
            <person name="Das S.P."/>
            <person name="Tettelin H."/>
        </authorList>
    </citation>
    <scope>NUCLEOTIDE SEQUENCE [LARGE SCALE GENOMIC DNA]</scope>
    <source>
        <strain evidence="2">4042</strain>
    </source>
</reference>
<dbReference type="InterPro" id="IPR024516">
    <property type="entry name" value="Mce_C"/>
</dbReference>
<comment type="caution">
    <text evidence="2">The sequence shown here is derived from an EMBL/GenBank/DDBJ whole genome shotgun (WGS) entry which is preliminary data.</text>
</comment>
<organism evidence="2">
    <name type="scientific">Mycobacterium xenopi 4042</name>
    <dbReference type="NCBI Taxonomy" id="1299334"/>
    <lineage>
        <taxon>Bacteria</taxon>
        <taxon>Bacillati</taxon>
        <taxon>Actinomycetota</taxon>
        <taxon>Actinomycetes</taxon>
        <taxon>Mycobacteriales</taxon>
        <taxon>Mycobacteriaceae</taxon>
        <taxon>Mycobacterium</taxon>
    </lineage>
</organism>
<dbReference type="AlphaFoldDB" id="X7ZX42"/>
<evidence type="ECO:0000313" key="2">
    <source>
        <dbReference type="EMBL" id="EUA23804.1"/>
    </source>
</evidence>
<evidence type="ECO:0000259" key="1">
    <source>
        <dbReference type="Pfam" id="PF11887"/>
    </source>
</evidence>
<accession>X7ZX42</accession>
<gene>
    <name evidence="2" type="ORF">I553_5110</name>
</gene>
<protein>
    <recommendedName>
        <fullName evidence="1">Mammalian cell entry C-terminal domain-containing protein</fullName>
    </recommendedName>
</protein>
<dbReference type="Pfam" id="PF11887">
    <property type="entry name" value="Mce4_CUP1"/>
    <property type="match status" value="1"/>
</dbReference>
<sequence>MLDAASTTSSTITRNAKELDSLLLNVIGLARGGTNLLGPNKDNLVHGINLLESTTRLLMKYNPELTCTLVGAKNVIENPISTSWMSPAVPMGIR</sequence>
<feature type="domain" description="Mammalian cell entry C-terminal" evidence="1">
    <location>
        <begin position="1"/>
        <end position="76"/>
    </location>
</feature>
<dbReference type="PATRIC" id="fig|1299334.3.peg.7074"/>
<dbReference type="EMBL" id="JAOB01000069">
    <property type="protein sequence ID" value="EUA23804.1"/>
    <property type="molecule type" value="Genomic_DNA"/>
</dbReference>
<proteinExistence type="predicted"/>
<name>X7ZX42_MYCXE</name>